<keyword evidence="3" id="KW-0460">Magnesium</keyword>
<feature type="domain" description="4'-phosphopantetheinyl transferase" evidence="4">
    <location>
        <begin position="101"/>
        <end position="175"/>
    </location>
</feature>
<name>A0A2W2GME1_9ACTN</name>
<sequence length="219" mass="23527">MIEIILPPTVVAVDTTEDPADARLYPEEEEVVRKAVDKRRREFTTGRTCARQAMGLLGLPPSAIPQGVRGEPVWPAGVVGSITHCAGYRGAVLGRASDVAAIGIDAEPNDRLPDGVLDAVTAEGERRAITEALRSHPGVHWDRMLFCAKETVYKVWFPLAGRWLGFEDAEVVINPLTGTFEARLLVEGPSVNGGALSRLTGRWLVKNGLILTAIVLAAG</sequence>
<evidence type="ECO:0000259" key="4">
    <source>
        <dbReference type="Pfam" id="PF01648"/>
    </source>
</evidence>
<dbReference type="PANTHER" id="PTHR38096">
    <property type="entry name" value="ENTEROBACTIN SYNTHASE COMPONENT D"/>
    <property type="match status" value="1"/>
</dbReference>
<dbReference type="Pfam" id="PF17837">
    <property type="entry name" value="4PPT_N"/>
    <property type="match status" value="1"/>
</dbReference>
<gene>
    <name evidence="6" type="ORF">C1I98_12025</name>
</gene>
<feature type="binding site" evidence="3">
    <location>
        <position position="107"/>
    </location>
    <ligand>
        <name>Mg(2+)</name>
        <dbReference type="ChEBI" id="CHEBI:18420"/>
    </ligand>
</feature>
<evidence type="ECO:0000313" key="6">
    <source>
        <dbReference type="EMBL" id="PZG49042.1"/>
    </source>
</evidence>
<dbReference type="RefSeq" id="WP_111167252.1">
    <property type="nucleotide sequence ID" value="NZ_POUA01000071.1"/>
</dbReference>
<evidence type="ECO:0000259" key="5">
    <source>
        <dbReference type="Pfam" id="PF17837"/>
    </source>
</evidence>
<dbReference type="Proteomes" id="UP000248544">
    <property type="component" value="Unassembled WGS sequence"/>
</dbReference>
<dbReference type="InterPro" id="IPR037143">
    <property type="entry name" value="4-PPantetheinyl_Trfase_dom_sf"/>
</dbReference>
<feature type="domain" description="4'-phosphopantetheinyl transferase N-terminal" evidence="5">
    <location>
        <begin position="27"/>
        <end position="93"/>
    </location>
</feature>
<feature type="binding site" evidence="2">
    <location>
        <position position="154"/>
    </location>
    <ligand>
        <name>CoA</name>
        <dbReference type="ChEBI" id="CHEBI:57287"/>
    </ligand>
</feature>
<evidence type="ECO:0000313" key="7">
    <source>
        <dbReference type="Proteomes" id="UP000248544"/>
    </source>
</evidence>
<evidence type="ECO:0000256" key="1">
    <source>
        <dbReference type="ARBA" id="ARBA00022679"/>
    </source>
</evidence>
<dbReference type="InterPro" id="IPR008278">
    <property type="entry name" value="4-PPantetheinyl_Trfase_dom"/>
</dbReference>
<evidence type="ECO:0000256" key="3">
    <source>
        <dbReference type="PIRSR" id="PIRSR603542-2"/>
    </source>
</evidence>
<feature type="binding site" evidence="2">
    <location>
        <position position="39"/>
    </location>
    <ligand>
        <name>CoA</name>
        <dbReference type="ChEBI" id="CHEBI:57287"/>
    </ligand>
</feature>
<feature type="binding site" evidence="2">
    <location>
        <position position="164"/>
    </location>
    <ligand>
        <name>CoA</name>
        <dbReference type="ChEBI" id="CHEBI:57287"/>
    </ligand>
</feature>
<feature type="binding site" evidence="3">
    <location>
        <position position="105"/>
    </location>
    <ligand>
        <name>Mg(2+)</name>
        <dbReference type="ChEBI" id="CHEBI:18420"/>
    </ligand>
</feature>
<dbReference type="GO" id="GO:0008897">
    <property type="term" value="F:holo-[acyl-carrier-protein] synthase activity"/>
    <property type="evidence" value="ECO:0007669"/>
    <property type="project" value="InterPro"/>
</dbReference>
<dbReference type="PRINTS" id="PR01399">
    <property type="entry name" value="ENTSNTHTASED"/>
</dbReference>
<feature type="binding site" evidence="3">
    <location>
        <position position="106"/>
    </location>
    <ligand>
        <name>Mg(2+)</name>
        <dbReference type="ChEBI" id="CHEBI:18420"/>
    </ligand>
</feature>
<dbReference type="EMBL" id="POUA01000071">
    <property type="protein sequence ID" value="PZG49042.1"/>
    <property type="molecule type" value="Genomic_DNA"/>
</dbReference>
<organism evidence="6 7">
    <name type="scientific">Spongiactinospora gelatinilytica</name>
    <dbReference type="NCBI Taxonomy" id="2666298"/>
    <lineage>
        <taxon>Bacteria</taxon>
        <taxon>Bacillati</taxon>
        <taxon>Actinomycetota</taxon>
        <taxon>Actinomycetes</taxon>
        <taxon>Streptosporangiales</taxon>
        <taxon>Streptosporangiaceae</taxon>
        <taxon>Spongiactinospora</taxon>
    </lineage>
</organism>
<keyword evidence="7" id="KW-1185">Reference proteome</keyword>
<dbReference type="GO" id="GO:0005886">
    <property type="term" value="C:plasma membrane"/>
    <property type="evidence" value="ECO:0007669"/>
    <property type="project" value="TreeGrafter"/>
</dbReference>
<feature type="binding site" evidence="2">
    <location>
        <position position="150"/>
    </location>
    <ligand>
        <name>CoA</name>
        <dbReference type="ChEBI" id="CHEBI:57287"/>
    </ligand>
</feature>
<keyword evidence="3" id="KW-0479">Metal-binding</keyword>
<protein>
    <submittedName>
        <fullName evidence="6">4'-phosphopantetheinyl transferase</fullName>
    </submittedName>
</protein>
<dbReference type="GO" id="GO:0009239">
    <property type="term" value="P:enterobactin biosynthetic process"/>
    <property type="evidence" value="ECO:0007669"/>
    <property type="project" value="InterPro"/>
</dbReference>
<feature type="binding site" evidence="2">
    <location>
        <position position="105"/>
    </location>
    <ligand>
        <name>CoA</name>
        <dbReference type="ChEBI" id="CHEBI:57287"/>
    </ligand>
</feature>
<dbReference type="GO" id="GO:0000287">
    <property type="term" value="F:magnesium ion binding"/>
    <property type="evidence" value="ECO:0007669"/>
    <property type="project" value="InterPro"/>
</dbReference>
<keyword evidence="1 6" id="KW-0808">Transferase</keyword>
<comment type="caution">
    <text evidence="6">The sequence shown here is derived from an EMBL/GenBank/DDBJ whole genome shotgun (WGS) entry which is preliminary data.</text>
</comment>
<feature type="binding site" evidence="2">
    <location>
        <position position="47"/>
    </location>
    <ligand>
        <name>CoA</name>
        <dbReference type="ChEBI" id="CHEBI:57287"/>
    </ligand>
</feature>
<dbReference type="AlphaFoldDB" id="A0A2W2GME1"/>
<accession>A0A2W2GME1</accession>
<dbReference type="SUPFAM" id="SSF56214">
    <property type="entry name" value="4'-phosphopantetheinyl transferase"/>
    <property type="match status" value="1"/>
</dbReference>
<evidence type="ECO:0000256" key="2">
    <source>
        <dbReference type="PIRSR" id="PIRSR603542-1"/>
    </source>
</evidence>
<dbReference type="PANTHER" id="PTHR38096:SF1">
    <property type="entry name" value="ENTEROBACTIN SYNTHASE COMPONENT D"/>
    <property type="match status" value="1"/>
</dbReference>
<comment type="cofactor">
    <cofactor evidence="3">
        <name>Mg(2+)</name>
        <dbReference type="ChEBI" id="CHEBI:18420"/>
    </cofactor>
</comment>
<proteinExistence type="predicted"/>
<reference evidence="6 7" key="1">
    <citation type="submission" date="2018-01" db="EMBL/GenBank/DDBJ databases">
        <title>Draft genome sequence of Sphaerisporangium sp. 7K107.</title>
        <authorList>
            <person name="Sahin N."/>
            <person name="Saygin H."/>
            <person name="Ay H."/>
        </authorList>
    </citation>
    <scope>NUCLEOTIDE SEQUENCE [LARGE SCALE GENOMIC DNA]</scope>
    <source>
        <strain evidence="6 7">7K107</strain>
    </source>
</reference>
<dbReference type="Pfam" id="PF01648">
    <property type="entry name" value="ACPS"/>
    <property type="match status" value="1"/>
</dbReference>
<feature type="binding site" evidence="2">
    <location>
        <begin position="83"/>
        <end position="84"/>
    </location>
    <ligand>
        <name>CoA</name>
        <dbReference type="ChEBI" id="CHEBI:57287"/>
    </ligand>
</feature>
<dbReference type="GO" id="GO:0009366">
    <property type="term" value="C:enterobactin synthetase complex"/>
    <property type="evidence" value="ECO:0007669"/>
    <property type="project" value="InterPro"/>
</dbReference>
<dbReference type="InterPro" id="IPR041354">
    <property type="entry name" value="4PPT_N"/>
</dbReference>
<dbReference type="InterPro" id="IPR003542">
    <property type="entry name" value="Enbac_synth_compD-like"/>
</dbReference>